<reference evidence="1 2" key="1">
    <citation type="submission" date="2021-06" db="EMBL/GenBank/DDBJ databases">
        <title>Caerostris extrusa draft genome.</title>
        <authorList>
            <person name="Kono N."/>
            <person name="Arakawa K."/>
        </authorList>
    </citation>
    <scope>NUCLEOTIDE SEQUENCE [LARGE SCALE GENOMIC DNA]</scope>
</reference>
<dbReference type="EMBL" id="BPLR01000921">
    <property type="protein sequence ID" value="GIY98394.1"/>
    <property type="molecule type" value="Genomic_DNA"/>
</dbReference>
<organism evidence="1 2">
    <name type="scientific">Caerostris extrusa</name>
    <name type="common">Bark spider</name>
    <name type="synonym">Caerostris bankana</name>
    <dbReference type="NCBI Taxonomy" id="172846"/>
    <lineage>
        <taxon>Eukaryota</taxon>
        <taxon>Metazoa</taxon>
        <taxon>Ecdysozoa</taxon>
        <taxon>Arthropoda</taxon>
        <taxon>Chelicerata</taxon>
        <taxon>Arachnida</taxon>
        <taxon>Araneae</taxon>
        <taxon>Araneomorphae</taxon>
        <taxon>Entelegynae</taxon>
        <taxon>Araneoidea</taxon>
        <taxon>Araneidae</taxon>
        <taxon>Caerostris</taxon>
    </lineage>
</organism>
<comment type="caution">
    <text evidence="1">The sequence shown here is derived from an EMBL/GenBank/DDBJ whole genome shotgun (WGS) entry which is preliminary data.</text>
</comment>
<proteinExistence type="predicted"/>
<evidence type="ECO:0000313" key="2">
    <source>
        <dbReference type="Proteomes" id="UP001054945"/>
    </source>
</evidence>
<sequence length="119" mass="13778">MSLEDWFLIVRNSQDSSLRDPPSWNYFQKMVIRSWKKYTSNVRFTSTSVLIPAANLFKNVLLLESQMSKPVGCLQEFAQVFGRQVFNRPPLPTETAAQPVLDPYLLPLISRRSVWLTND</sequence>
<dbReference type="AlphaFoldDB" id="A0AAV4XUH9"/>
<gene>
    <name evidence="1" type="ORF">CEXT_803481</name>
</gene>
<dbReference type="Proteomes" id="UP001054945">
    <property type="component" value="Unassembled WGS sequence"/>
</dbReference>
<name>A0AAV4XUH9_CAEEX</name>
<evidence type="ECO:0000313" key="1">
    <source>
        <dbReference type="EMBL" id="GIY98394.1"/>
    </source>
</evidence>
<accession>A0AAV4XUH9</accession>
<keyword evidence="2" id="KW-1185">Reference proteome</keyword>
<protein>
    <submittedName>
        <fullName evidence="1">Uncharacterized protein</fullName>
    </submittedName>
</protein>